<feature type="compositionally biased region" description="Low complexity" evidence="5">
    <location>
        <begin position="1"/>
        <end position="14"/>
    </location>
</feature>
<organism evidence="8 9">
    <name type="scientific">Sporisorium graminicola</name>
    <dbReference type="NCBI Taxonomy" id="280036"/>
    <lineage>
        <taxon>Eukaryota</taxon>
        <taxon>Fungi</taxon>
        <taxon>Dikarya</taxon>
        <taxon>Basidiomycota</taxon>
        <taxon>Ustilaginomycotina</taxon>
        <taxon>Ustilaginomycetes</taxon>
        <taxon>Ustilaginales</taxon>
        <taxon>Ustilaginaceae</taxon>
        <taxon>Sporisorium</taxon>
    </lineage>
</organism>
<feature type="transmembrane region" description="Helical" evidence="6">
    <location>
        <begin position="543"/>
        <end position="566"/>
    </location>
</feature>
<keyword evidence="3 6" id="KW-1133">Transmembrane helix</keyword>
<evidence type="ECO:0000256" key="1">
    <source>
        <dbReference type="ARBA" id="ARBA00004141"/>
    </source>
</evidence>
<gene>
    <name evidence="8" type="ORF">EX895_005382</name>
</gene>
<sequence>MVAADSTDAAARPAKQGPHLPKYGWLHEAAKLIMGQTPKGSRPAAPQQPAPDSQNERPASAELDREAETIFRRTARYGGSDPRDPQDRAYEPASGDQTSEESGATTRVPPSPTHNKSKPEHRSSQAANDNESEQGSPRGNPDESKDPNQVEWDGPDDPENPQNWSQKRKWAITVLASFLTINVTFASSAPSSASRQLAQEFQIGTVTATLITSLFLAGYCLGPILWSTTSEMVGRKIVMVTAMLMYALFIIGQAEAKNPQTLFITRFLSGVCAAAPLTIAGGVIADMWDPIGRGFAMSLFSCAVFIGPVMGPIVGGFVTQSYLGWRWVFWVMLIFAGFCWLLILLFLPETFAPVLLARKARRLRRLDPQGNKDLYAPHEKDDWSIGGIAHRTLLRPFEILVQEPILVLITVYIAIVYGILYGLFEAVPVIFEMKRGFNLGESGLIFIAVGLGTTIGGTINVFFSLRYRQLTPFWHGMPPPEERLWGSMVAGPVLVLGAFWLGWTGNYASVPWYVPALSLIPIGMSFTLVFISLLSYIVDCYTLYAASALAANTIVRSAVGAAFPLFTVQLYTGLGTNWASSLLGFVALALTPFPYIFYIYGSKIRGWSKFAPAFDLKVRKELEKEGKLPEDSLHTTTIFNRNGLREAKEADASKKDPEK</sequence>
<feature type="transmembrane region" description="Helical" evidence="6">
    <location>
        <begin position="515"/>
        <end position="536"/>
    </location>
</feature>
<dbReference type="AlphaFoldDB" id="A0A4U7KND6"/>
<accession>A0A4U7KND6</accession>
<feature type="transmembrane region" description="Helical" evidence="6">
    <location>
        <begin position="266"/>
        <end position="288"/>
    </location>
</feature>
<feature type="transmembrane region" description="Helical" evidence="6">
    <location>
        <begin position="444"/>
        <end position="463"/>
    </location>
</feature>
<comment type="subcellular location">
    <subcellularLocation>
        <location evidence="1">Membrane</location>
        <topology evidence="1">Multi-pass membrane protein</topology>
    </subcellularLocation>
</comment>
<evidence type="ECO:0000256" key="6">
    <source>
        <dbReference type="SAM" id="Phobius"/>
    </source>
</evidence>
<feature type="region of interest" description="Disordered" evidence="5">
    <location>
        <begin position="1"/>
        <end position="164"/>
    </location>
</feature>
<dbReference type="Pfam" id="PF07690">
    <property type="entry name" value="MFS_1"/>
    <property type="match status" value="1"/>
</dbReference>
<dbReference type="RefSeq" id="XP_029737826.1">
    <property type="nucleotide sequence ID" value="XM_029885974.1"/>
</dbReference>
<name>A0A4U7KND6_9BASI</name>
<feature type="transmembrane region" description="Helical" evidence="6">
    <location>
        <begin position="295"/>
        <end position="315"/>
    </location>
</feature>
<keyword evidence="9" id="KW-1185">Reference proteome</keyword>
<reference evidence="8 9" key="1">
    <citation type="submission" date="2019-05" db="EMBL/GenBank/DDBJ databases">
        <title>Sporisorium graminicola CBS 10092 draft sequencing and annotation.</title>
        <authorList>
            <person name="Solano-Gonzalez S."/>
            <person name="Caddick M.X."/>
            <person name="Darby A."/>
        </authorList>
    </citation>
    <scope>NUCLEOTIDE SEQUENCE [LARGE SCALE GENOMIC DNA]</scope>
    <source>
        <strain evidence="8 9">CBS 10092</strain>
    </source>
</reference>
<evidence type="ECO:0000256" key="4">
    <source>
        <dbReference type="ARBA" id="ARBA00023136"/>
    </source>
</evidence>
<dbReference type="PANTHER" id="PTHR23502:SF74">
    <property type="entry name" value="MAJOR FACILITATOR SUPERFAMILY (MFS) PROFILE DOMAIN-CONTAINING PROTEIN"/>
    <property type="match status" value="1"/>
</dbReference>
<dbReference type="PRINTS" id="PR01036">
    <property type="entry name" value="TCRTETB"/>
</dbReference>
<keyword evidence="2 6" id="KW-0812">Transmembrane</keyword>
<dbReference type="Gene3D" id="1.20.1250.20">
    <property type="entry name" value="MFS general substrate transporter like domains"/>
    <property type="match status" value="1"/>
</dbReference>
<feature type="transmembrane region" description="Helical" evidence="6">
    <location>
        <begin position="578"/>
        <end position="600"/>
    </location>
</feature>
<proteinExistence type="predicted"/>
<dbReference type="GO" id="GO:0022857">
    <property type="term" value="F:transmembrane transporter activity"/>
    <property type="evidence" value="ECO:0007669"/>
    <property type="project" value="InterPro"/>
</dbReference>
<dbReference type="SUPFAM" id="SSF103473">
    <property type="entry name" value="MFS general substrate transporter"/>
    <property type="match status" value="1"/>
</dbReference>
<feature type="transmembrane region" description="Helical" evidence="6">
    <location>
        <begin position="170"/>
        <end position="189"/>
    </location>
</feature>
<feature type="transmembrane region" description="Helical" evidence="6">
    <location>
        <begin position="201"/>
        <end position="225"/>
    </location>
</feature>
<evidence type="ECO:0000256" key="3">
    <source>
        <dbReference type="ARBA" id="ARBA00022989"/>
    </source>
</evidence>
<feature type="compositionally biased region" description="Basic and acidic residues" evidence="5">
    <location>
        <begin position="81"/>
        <end position="90"/>
    </location>
</feature>
<dbReference type="InterPro" id="IPR020846">
    <property type="entry name" value="MFS_dom"/>
</dbReference>
<evidence type="ECO:0000259" key="7">
    <source>
        <dbReference type="PROSITE" id="PS50850"/>
    </source>
</evidence>
<dbReference type="OrthoDB" id="9986881at2759"/>
<keyword evidence="4 6" id="KW-0472">Membrane</keyword>
<dbReference type="GO" id="GO:0005886">
    <property type="term" value="C:plasma membrane"/>
    <property type="evidence" value="ECO:0007669"/>
    <property type="project" value="TreeGrafter"/>
</dbReference>
<evidence type="ECO:0000313" key="9">
    <source>
        <dbReference type="Proteomes" id="UP000306050"/>
    </source>
</evidence>
<evidence type="ECO:0000313" key="8">
    <source>
        <dbReference type="EMBL" id="TKY85841.1"/>
    </source>
</evidence>
<feature type="transmembrane region" description="Helical" evidence="6">
    <location>
        <begin position="484"/>
        <end position="503"/>
    </location>
</feature>
<feature type="transmembrane region" description="Helical" evidence="6">
    <location>
        <begin position="327"/>
        <end position="356"/>
    </location>
</feature>
<dbReference type="InterPro" id="IPR036259">
    <property type="entry name" value="MFS_trans_sf"/>
</dbReference>
<feature type="compositionally biased region" description="Basic and acidic residues" evidence="5">
    <location>
        <begin position="643"/>
        <end position="659"/>
    </location>
</feature>
<evidence type="ECO:0000256" key="5">
    <source>
        <dbReference type="SAM" id="MobiDB-lite"/>
    </source>
</evidence>
<feature type="compositionally biased region" description="Polar residues" evidence="5">
    <location>
        <begin position="95"/>
        <end position="105"/>
    </location>
</feature>
<dbReference type="Proteomes" id="UP000306050">
    <property type="component" value="Chromosome SGRAM_6"/>
</dbReference>
<feature type="compositionally biased region" description="Basic and acidic residues" evidence="5">
    <location>
        <begin position="62"/>
        <end position="71"/>
    </location>
</feature>
<feature type="transmembrane region" description="Helical" evidence="6">
    <location>
        <begin position="405"/>
        <end position="424"/>
    </location>
</feature>
<dbReference type="EMBL" id="SRRM01000019">
    <property type="protein sequence ID" value="TKY85841.1"/>
    <property type="molecule type" value="Genomic_DNA"/>
</dbReference>
<protein>
    <recommendedName>
        <fullName evidence="7">Major facilitator superfamily (MFS) profile domain-containing protein</fullName>
    </recommendedName>
</protein>
<evidence type="ECO:0000256" key="2">
    <source>
        <dbReference type="ARBA" id="ARBA00022692"/>
    </source>
</evidence>
<dbReference type="CDD" id="cd17323">
    <property type="entry name" value="MFS_Tpo1_MDR_like"/>
    <property type="match status" value="1"/>
</dbReference>
<feature type="region of interest" description="Disordered" evidence="5">
    <location>
        <begin position="640"/>
        <end position="659"/>
    </location>
</feature>
<dbReference type="PANTHER" id="PTHR23502">
    <property type="entry name" value="MAJOR FACILITATOR SUPERFAMILY"/>
    <property type="match status" value="1"/>
</dbReference>
<comment type="caution">
    <text evidence="8">The sequence shown here is derived from an EMBL/GenBank/DDBJ whole genome shotgun (WGS) entry which is preliminary data.</text>
</comment>
<dbReference type="PROSITE" id="PS50850">
    <property type="entry name" value="MFS"/>
    <property type="match status" value="1"/>
</dbReference>
<feature type="transmembrane region" description="Helical" evidence="6">
    <location>
        <begin position="237"/>
        <end position="254"/>
    </location>
</feature>
<feature type="domain" description="Major facilitator superfamily (MFS) profile" evidence="7">
    <location>
        <begin position="172"/>
        <end position="604"/>
    </location>
</feature>
<dbReference type="GeneID" id="40728277"/>
<feature type="compositionally biased region" description="Polar residues" evidence="5">
    <location>
        <begin position="124"/>
        <end position="137"/>
    </location>
</feature>
<dbReference type="FunFam" id="1.20.1250.20:FF:000082">
    <property type="entry name" value="MFS multidrug transporter, putative"/>
    <property type="match status" value="1"/>
</dbReference>
<dbReference type="KEGG" id="sgra:EX895_005382"/>
<dbReference type="InterPro" id="IPR011701">
    <property type="entry name" value="MFS"/>
</dbReference>